<comment type="caution">
    <text evidence="1">The sequence shown here is derived from an EMBL/GenBank/DDBJ whole genome shotgun (WGS) entry which is preliminary data.</text>
</comment>
<organism evidence="1 2">
    <name type="scientific">Mythimna loreyi</name>
    <dbReference type="NCBI Taxonomy" id="667449"/>
    <lineage>
        <taxon>Eukaryota</taxon>
        <taxon>Metazoa</taxon>
        <taxon>Ecdysozoa</taxon>
        <taxon>Arthropoda</taxon>
        <taxon>Hexapoda</taxon>
        <taxon>Insecta</taxon>
        <taxon>Pterygota</taxon>
        <taxon>Neoptera</taxon>
        <taxon>Endopterygota</taxon>
        <taxon>Lepidoptera</taxon>
        <taxon>Glossata</taxon>
        <taxon>Ditrysia</taxon>
        <taxon>Noctuoidea</taxon>
        <taxon>Noctuidae</taxon>
        <taxon>Noctuinae</taxon>
        <taxon>Hadenini</taxon>
        <taxon>Mythimna</taxon>
    </lineage>
</organism>
<evidence type="ECO:0000313" key="2">
    <source>
        <dbReference type="Proteomes" id="UP001231649"/>
    </source>
</evidence>
<reference evidence="1" key="1">
    <citation type="submission" date="2023-03" db="EMBL/GenBank/DDBJ databases">
        <title>Chromosome-level genomes of two armyworms, Mythimna separata and Mythimna loreyi, provide insights into the biosynthesis and reception of sex pheromones.</title>
        <authorList>
            <person name="Zhao H."/>
        </authorList>
    </citation>
    <scope>NUCLEOTIDE SEQUENCE</scope>
    <source>
        <strain evidence="1">BeijingLab</strain>
    </source>
</reference>
<name>A0ACC2Q0N2_9NEOP</name>
<protein>
    <submittedName>
        <fullName evidence="1">Uncharacterized protein</fullName>
    </submittedName>
</protein>
<proteinExistence type="predicted"/>
<gene>
    <name evidence="1" type="ORF">PYW08_012570</name>
</gene>
<keyword evidence="2" id="KW-1185">Reference proteome</keyword>
<accession>A0ACC2Q0N2</accession>
<dbReference type="Proteomes" id="UP001231649">
    <property type="component" value="Chromosome 31"/>
</dbReference>
<sequence>MTENNYITMKVYLLLLSAAILVVSSSYGYKVVVLIPAPSHSHNTLAKGIVDTLLKAGHEVTWATPYPDKVKNPPKTLHILDISSVQKFVTGLDMSDRKVSSGGVAFVKAFSTNITLEMINTPSVRETLVKQQFDAVVTETFFCDFLAGIAAIQQAPWIVLSATQIYPQLEAQMDEVRTVATIPLMFNPSDIPMGFVKRATNIMVHIAMTVAEWLDRPNTISLYEKTFAPLATARGLTLPPFDDAFYNVSIMFVNSHESISPPVSVPPNVINIAGYHMDENIPPLPKDLQELLDDSPQGFIYFSMGSVIRSAALKPHTREALLKLFSTLPYTVLWKFEEPLTGLPPNVHVRPWLPQPSILAHKNIKVFITHGGQLSSLEAVRAGVPLLAVPVFGDQPSNAERAKRSGYALVVDYSDDMVPELGQTLKEMLSNDKYAKQAKHLSHLFQSRPVKPTDLINHYVTLAIETKGAYHLRSLSQKYSWYERWMLDFVAVVLAVIAVLITLLKFLVKSVIRKISGKKVYNEKGSKKKRN</sequence>
<evidence type="ECO:0000313" key="1">
    <source>
        <dbReference type="EMBL" id="KAJ8705524.1"/>
    </source>
</evidence>
<dbReference type="EMBL" id="CM056807">
    <property type="protein sequence ID" value="KAJ8705524.1"/>
    <property type="molecule type" value="Genomic_DNA"/>
</dbReference>